<dbReference type="InterPro" id="IPR000182">
    <property type="entry name" value="GNAT_dom"/>
</dbReference>
<protein>
    <submittedName>
        <fullName evidence="6">AAA family ATPase</fullName>
    </submittedName>
</protein>
<comment type="caution">
    <text evidence="6">The sequence shown here is derived from an EMBL/GenBank/DDBJ whole genome shotgun (WGS) entry which is preliminary data.</text>
</comment>
<reference evidence="6 7" key="1">
    <citation type="submission" date="2024-07" db="EMBL/GenBank/DDBJ databases">
        <authorList>
            <person name="Thanompreechachai J."/>
            <person name="Duangmal K."/>
        </authorList>
    </citation>
    <scope>NUCLEOTIDE SEQUENCE [LARGE SCALE GENOMIC DNA]</scope>
    <source>
        <strain evidence="6 7">KCTC 19886</strain>
    </source>
</reference>
<dbReference type="InterPro" id="IPR016181">
    <property type="entry name" value="Acyl_CoA_acyltransferase"/>
</dbReference>
<feature type="domain" description="N-acetyltransferase" evidence="5">
    <location>
        <begin position="12"/>
        <end position="150"/>
    </location>
</feature>
<dbReference type="EMBL" id="JBFNQN010000002">
    <property type="protein sequence ID" value="MEW9263763.1"/>
    <property type="molecule type" value="Genomic_DNA"/>
</dbReference>
<dbReference type="InterPro" id="IPR003959">
    <property type="entry name" value="ATPase_AAA_core"/>
</dbReference>
<dbReference type="InterPro" id="IPR003593">
    <property type="entry name" value="AAA+_ATPase"/>
</dbReference>
<evidence type="ECO:0000256" key="3">
    <source>
        <dbReference type="ARBA" id="ARBA00022840"/>
    </source>
</evidence>
<dbReference type="PROSITE" id="PS00674">
    <property type="entry name" value="AAA"/>
    <property type="match status" value="1"/>
</dbReference>
<evidence type="ECO:0000313" key="6">
    <source>
        <dbReference type="EMBL" id="MEW9263763.1"/>
    </source>
</evidence>
<evidence type="ECO:0000256" key="1">
    <source>
        <dbReference type="ARBA" id="ARBA00006914"/>
    </source>
</evidence>
<dbReference type="RefSeq" id="WP_367636356.1">
    <property type="nucleotide sequence ID" value="NZ_JBFNQN010000002.1"/>
</dbReference>
<organism evidence="6 7">
    <name type="scientific">Kineococcus endophyticus</name>
    <dbReference type="NCBI Taxonomy" id="1181883"/>
    <lineage>
        <taxon>Bacteria</taxon>
        <taxon>Bacillati</taxon>
        <taxon>Actinomycetota</taxon>
        <taxon>Actinomycetes</taxon>
        <taxon>Kineosporiales</taxon>
        <taxon>Kineosporiaceae</taxon>
        <taxon>Kineococcus</taxon>
    </lineage>
</organism>
<evidence type="ECO:0000313" key="7">
    <source>
        <dbReference type="Proteomes" id="UP001555826"/>
    </source>
</evidence>
<evidence type="ECO:0000256" key="2">
    <source>
        <dbReference type="ARBA" id="ARBA00022741"/>
    </source>
</evidence>
<keyword evidence="3 4" id="KW-0067">ATP-binding</keyword>
<comment type="similarity">
    <text evidence="1 4">Belongs to the AAA ATPase family.</text>
</comment>
<dbReference type="CDD" id="cd19481">
    <property type="entry name" value="RecA-like_protease"/>
    <property type="match status" value="1"/>
</dbReference>
<sequence length="432" mass="46607">MSEPTHPSSGPVSLRPFHPDDVEGVLSLWEAAKMTTGEPVYGLAEVLASCQKDHAVVAHSRGRIVGAVVGRAAHAQGWVVFLGTASGGPDLGARLLAELERVMSGAGLSQLSALLNDDLAASEAFARQGFVAKKDLHYVERHLPLQRSEVQLLNDLGGRMLPRCLWDGIGGMEQEKALLERRLVVPLAQPELAEQFGVTPPRAVVLFGPPGTGKTTFARAIASRLEWPFVEVFPSRLAADPQGLAGALRETFSRVADLEHVVVFIDEVEEIAGRRGGLPPSPLQGVTNELLKLIPAFRERPGRLLVCATNFIRSLDGAFLRHGRFDYLLPIGLPDARAREAIWQRYVPSAVRDRIALGDVVARSDGFSPADIEFAARRASQSAMEEALEGGADAPEGPATRHYLAAIAVTRKTVSAEVAGEFVEDIERLARQ</sequence>
<gene>
    <name evidence="6" type="ORF">AB1207_03300</name>
</gene>
<dbReference type="SMART" id="SM00382">
    <property type="entry name" value="AAA"/>
    <property type="match status" value="1"/>
</dbReference>
<dbReference type="Pfam" id="PF00004">
    <property type="entry name" value="AAA"/>
    <property type="match status" value="1"/>
</dbReference>
<proteinExistence type="inferred from homology"/>
<dbReference type="SUPFAM" id="SSF52540">
    <property type="entry name" value="P-loop containing nucleoside triphosphate hydrolases"/>
    <property type="match status" value="1"/>
</dbReference>
<keyword evidence="2 4" id="KW-0547">Nucleotide-binding</keyword>
<name>A0ABV3P2D4_9ACTN</name>
<keyword evidence="7" id="KW-1185">Reference proteome</keyword>
<dbReference type="InterPro" id="IPR003960">
    <property type="entry name" value="ATPase_AAA_CS"/>
</dbReference>
<evidence type="ECO:0000256" key="4">
    <source>
        <dbReference type="RuleBase" id="RU003651"/>
    </source>
</evidence>
<dbReference type="InterPro" id="IPR050221">
    <property type="entry name" value="26S_Proteasome_ATPase"/>
</dbReference>
<accession>A0ABV3P2D4</accession>
<dbReference type="SUPFAM" id="SSF55729">
    <property type="entry name" value="Acyl-CoA N-acyltransferases (Nat)"/>
    <property type="match status" value="1"/>
</dbReference>
<dbReference type="Gene3D" id="3.40.50.300">
    <property type="entry name" value="P-loop containing nucleotide triphosphate hydrolases"/>
    <property type="match status" value="1"/>
</dbReference>
<dbReference type="Gene3D" id="1.10.8.60">
    <property type="match status" value="1"/>
</dbReference>
<dbReference type="Proteomes" id="UP001555826">
    <property type="component" value="Unassembled WGS sequence"/>
</dbReference>
<dbReference type="Gene3D" id="3.40.630.30">
    <property type="match status" value="1"/>
</dbReference>
<dbReference type="PANTHER" id="PTHR23073">
    <property type="entry name" value="26S PROTEASOME REGULATORY SUBUNIT"/>
    <property type="match status" value="1"/>
</dbReference>
<dbReference type="InterPro" id="IPR027417">
    <property type="entry name" value="P-loop_NTPase"/>
</dbReference>
<evidence type="ECO:0000259" key="5">
    <source>
        <dbReference type="PROSITE" id="PS51186"/>
    </source>
</evidence>
<dbReference type="PROSITE" id="PS51186">
    <property type="entry name" value="GNAT"/>
    <property type="match status" value="1"/>
</dbReference>